<dbReference type="PANTHER" id="PTHR10826">
    <property type="entry name" value="COMPLEMENT COMPONENT 1"/>
    <property type="match status" value="1"/>
</dbReference>
<dbReference type="GO" id="GO:0009060">
    <property type="term" value="P:aerobic respiration"/>
    <property type="evidence" value="ECO:0007669"/>
    <property type="project" value="EnsemblFungi"/>
</dbReference>
<feature type="non-terminal residue" evidence="1">
    <location>
        <position position="229"/>
    </location>
</feature>
<dbReference type="OrthoDB" id="278212at2759"/>
<sequence>QRTFSSSIKYFNSAKKDLETILKSELEFEKNDAFSLEKYHQDWLASSGFQIINVEDKVLAELVKKNGNEIIHVYFDVVQITNSPFENEMDEQDDEQLIDENNEDGELRNLVNDTIANVNVVIENTTDNSAIGIDLLLSVSNNKFAINGLSHFEDATLALSETAEADSKRQLKYNGPPFSNLAEELQDSLTGYLTSRGIDEQLGDFIVAYSTVKENNEYISWLTNLKKFF</sequence>
<dbReference type="InterPro" id="IPR003428">
    <property type="entry name" value="MAM33"/>
</dbReference>
<dbReference type="Pfam" id="PF02330">
    <property type="entry name" value="MAM33"/>
    <property type="match status" value="1"/>
</dbReference>
<evidence type="ECO:0008006" key="3">
    <source>
        <dbReference type="Google" id="ProtNLM"/>
    </source>
</evidence>
<evidence type="ECO:0000313" key="1">
    <source>
        <dbReference type="EMBL" id="ODV95390.1"/>
    </source>
</evidence>
<evidence type="ECO:0000313" key="2">
    <source>
        <dbReference type="Proteomes" id="UP000094236"/>
    </source>
</evidence>
<dbReference type="Gene3D" id="3.10.280.10">
    <property type="entry name" value="Mitochondrial glycoprotein"/>
    <property type="match status" value="1"/>
</dbReference>
<gene>
    <name evidence="1" type="ORF">PACTADRAFT_24933</name>
</gene>
<dbReference type="AlphaFoldDB" id="A0A1E4TUG2"/>
<dbReference type="PANTHER" id="PTHR10826:SF1">
    <property type="entry name" value="COMPLEMENT COMPONENT 1 Q SUBCOMPONENT-BINDING PROTEIN, MITOCHONDRIAL"/>
    <property type="match status" value="1"/>
</dbReference>
<name>A0A1E4TUG2_PACTA</name>
<reference evidence="2" key="1">
    <citation type="submission" date="2016-05" db="EMBL/GenBank/DDBJ databases">
        <title>Comparative genomics of biotechnologically important yeasts.</title>
        <authorList>
            <consortium name="DOE Joint Genome Institute"/>
            <person name="Riley R."/>
            <person name="Haridas S."/>
            <person name="Wolfe K.H."/>
            <person name="Lopes M.R."/>
            <person name="Hittinger C.T."/>
            <person name="Goker M."/>
            <person name="Salamov A."/>
            <person name="Wisecaver J."/>
            <person name="Long T.M."/>
            <person name="Aerts A.L."/>
            <person name="Barry K."/>
            <person name="Choi C."/>
            <person name="Clum A."/>
            <person name="Coughlan A.Y."/>
            <person name="Deshpande S."/>
            <person name="Douglass A.P."/>
            <person name="Hanson S.J."/>
            <person name="Klenk H.-P."/>
            <person name="Labutti K."/>
            <person name="Lapidus A."/>
            <person name="Lindquist E."/>
            <person name="Lipzen A."/>
            <person name="Meier-Kolthoff J.P."/>
            <person name="Ohm R.A."/>
            <person name="Otillar R.P."/>
            <person name="Pangilinan J."/>
            <person name="Peng Y."/>
            <person name="Rokas A."/>
            <person name="Rosa C.A."/>
            <person name="Scheuner C."/>
            <person name="Sibirny A.A."/>
            <person name="Slot J.C."/>
            <person name="Stielow J.B."/>
            <person name="Sun H."/>
            <person name="Kurtzman C.P."/>
            <person name="Blackwell M."/>
            <person name="Grigoriev I.V."/>
            <person name="Jeffries T.W."/>
        </authorList>
    </citation>
    <scope>NUCLEOTIDE SEQUENCE [LARGE SCALE GENOMIC DNA]</scope>
    <source>
        <strain evidence="2">NRRL Y-2460</strain>
    </source>
</reference>
<keyword evidence="2" id="KW-1185">Reference proteome</keyword>
<feature type="non-terminal residue" evidence="1">
    <location>
        <position position="1"/>
    </location>
</feature>
<dbReference type="GO" id="GO:1902775">
    <property type="term" value="P:mitochondrial large ribosomal subunit assembly"/>
    <property type="evidence" value="ECO:0007669"/>
    <property type="project" value="EnsemblFungi"/>
</dbReference>
<dbReference type="InterPro" id="IPR036561">
    <property type="entry name" value="MAM33_sf"/>
</dbReference>
<dbReference type="GO" id="GO:0005759">
    <property type="term" value="C:mitochondrial matrix"/>
    <property type="evidence" value="ECO:0007669"/>
    <property type="project" value="EnsemblFungi"/>
</dbReference>
<organism evidence="1 2">
    <name type="scientific">Pachysolen tannophilus NRRL Y-2460</name>
    <dbReference type="NCBI Taxonomy" id="669874"/>
    <lineage>
        <taxon>Eukaryota</taxon>
        <taxon>Fungi</taxon>
        <taxon>Dikarya</taxon>
        <taxon>Ascomycota</taxon>
        <taxon>Saccharomycotina</taxon>
        <taxon>Pichiomycetes</taxon>
        <taxon>Pachysolenaceae</taxon>
        <taxon>Pachysolen</taxon>
    </lineage>
</organism>
<dbReference type="GO" id="GO:0042256">
    <property type="term" value="P:cytosolic ribosome assembly"/>
    <property type="evidence" value="ECO:0007669"/>
    <property type="project" value="TreeGrafter"/>
</dbReference>
<proteinExistence type="predicted"/>
<protein>
    <recommendedName>
        <fullName evidence="3">Mitochondrial acidic protein MAM33</fullName>
    </recommendedName>
</protein>
<accession>A0A1E4TUG2</accession>
<dbReference type="SUPFAM" id="SSF54529">
    <property type="entry name" value="Mitochondrial glycoprotein MAM33-like"/>
    <property type="match status" value="1"/>
</dbReference>
<dbReference type="Proteomes" id="UP000094236">
    <property type="component" value="Unassembled WGS sequence"/>
</dbReference>
<dbReference type="GO" id="GO:0097177">
    <property type="term" value="F:mitochondrial ribosome binding"/>
    <property type="evidence" value="ECO:0007669"/>
    <property type="project" value="EnsemblFungi"/>
</dbReference>
<dbReference type="STRING" id="669874.A0A1E4TUG2"/>
<dbReference type="EMBL" id="KV454014">
    <property type="protein sequence ID" value="ODV95390.1"/>
    <property type="molecule type" value="Genomic_DNA"/>
</dbReference>